<protein>
    <submittedName>
        <fullName evidence="1">Uncharacterized protein</fullName>
    </submittedName>
</protein>
<proteinExistence type="predicted"/>
<keyword evidence="2" id="KW-1185">Reference proteome</keyword>
<name>A0A9P4WMX2_9PLEO</name>
<dbReference type="AlphaFoldDB" id="A0A9P4WMX2"/>
<comment type="caution">
    <text evidence="1">The sequence shown here is derived from an EMBL/GenBank/DDBJ whole genome shotgun (WGS) entry which is preliminary data.</text>
</comment>
<organism evidence="1 2">
    <name type="scientific">Didymella heteroderae</name>
    <dbReference type="NCBI Taxonomy" id="1769908"/>
    <lineage>
        <taxon>Eukaryota</taxon>
        <taxon>Fungi</taxon>
        <taxon>Dikarya</taxon>
        <taxon>Ascomycota</taxon>
        <taxon>Pezizomycotina</taxon>
        <taxon>Dothideomycetes</taxon>
        <taxon>Pleosporomycetidae</taxon>
        <taxon>Pleosporales</taxon>
        <taxon>Pleosporineae</taxon>
        <taxon>Didymellaceae</taxon>
        <taxon>Didymella</taxon>
    </lineage>
</organism>
<dbReference type="EMBL" id="SWKV01000047">
    <property type="protein sequence ID" value="KAF3036785.1"/>
    <property type="molecule type" value="Genomic_DNA"/>
</dbReference>
<reference evidence="1" key="1">
    <citation type="submission" date="2019-04" db="EMBL/GenBank/DDBJ databases">
        <title>Sequencing of skin fungus with MAO and IRED activity.</title>
        <authorList>
            <person name="Marsaioli A.J."/>
            <person name="Bonatto J.M.C."/>
            <person name="Reis Junior O."/>
        </authorList>
    </citation>
    <scope>NUCLEOTIDE SEQUENCE</scope>
    <source>
        <strain evidence="1">28M1</strain>
    </source>
</reference>
<evidence type="ECO:0000313" key="1">
    <source>
        <dbReference type="EMBL" id="KAF3036785.1"/>
    </source>
</evidence>
<accession>A0A9P4WMX2</accession>
<gene>
    <name evidence="1" type="ORF">E8E12_003177</name>
</gene>
<dbReference type="Proteomes" id="UP000758155">
    <property type="component" value="Unassembled WGS sequence"/>
</dbReference>
<sequence length="139" mass="14878">MPKPGQAQPATVVVTVTPTPSASVGATRQFGLPTEYLGQVPRGWPYTESGAGRRNETSFAVVAETALDSRECHGIACELETHIRDAGGVHYPFVGLFVFDFAFGCNYDCILDCIVDSVIDSALEYILGCILDLDIAFAS</sequence>
<evidence type="ECO:0000313" key="2">
    <source>
        <dbReference type="Proteomes" id="UP000758155"/>
    </source>
</evidence>